<comment type="caution">
    <text evidence="3">The sequence shown here is derived from an EMBL/GenBank/DDBJ whole genome shotgun (WGS) entry which is preliminary data.</text>
</comment>
<dbReference type="PRINTS" id="PR00069">
    <property type="entry name" value="ALDKETRDTASE"/>
</dbReference>
<dbReference type="InterPro" id="IPR036812">
    <property type="entry name" value="NAD(P)_OxRdtase_dom_sf"/>
</dbReference>
<dbReference type="PANTHER" id="PTHR43312:SF1">
    <property type="entry name" value="NADP-DEPENDENT OXIDOREDUCTASE DOMAIN-CONTAINING PROTEIN"/>
    <property type="match status" value="1"/>
</dbReference>
<dbReference type="Pfam" id="PF00248">
    <property type="entry name" value="Aldo_ket_red"/>
    <property type="match status" value="1"/>
</dbReference>
<dbReference type="InterPro" id="IPR020471">
    <property type="entry name" value="AKR"/>
</dbReference>
<gene>
    <name evidence="3" type="ORF">POL58_23035</name>
</gene>
<evidence type="ECO:0000256" key="1">
    <source>
        <dbReference type="SAM" id="MobiDB-lite"/>
    </source>
</evidence>
<name>A0ABT5B941_9BACT</name>
<feature type="domain" description="NADP-dependent oxidoreductase" evidence="2">
    <location>
        <begin position="81"/>
        <end position="324"/>
    </location>
</feature>
<organism evidence="3 4">
    <name type="scientific">Nannocystis radixulma</name>
    <dbReference type="NCBI Taxonomy" id="2995305"/>
    <lineage>
        <taxon>Bacteria</taxon>
        <taxon>Pseudomonadati</taxon>
        <taxon>Myxococcota</taxon>
        <taxon>Polyangia</taxon>
        <taxon>Nannocystales</taxon>
        <taxon>Nannocystaceae</taxon>
        <taxon>Nannocystis</taxon>
    </lineage>
</organism>
<dbReference type="InterPro" id="IPR053135">
    <property type="entry name" value="AKR2_Oxidoreductase"/>
</dbReference>
<protein>
    <submittedName>
        <fullName evidence="3">Aldo/keto reductase</fullName>
    </submittedName>
</protein>
<dbReference type="InterPro" id="IPR023210">
    <property type="entry name" value="NADP_OxRdtase_dom"/>
</dbReference>
<reference evidence="3 4" key="1">
    <citation type="submission" date="2022-11" db="EMBL/GenBank/DDBJ databases">
        <title>Minimal conservation of predation-associated metabolite biosynthetic gene clusters underscores biosynthetic potential of Myxococcota including descriptions for ten novel species: Archangium lansinium sp. nov., Myxococcus landrumus sp. nov., Nannocystis bai.</title>
        <authorList>
            <person name="Ahearne A."/>
            <person name="Stevens C."/>
            <person name="Dowd S."/>
        </authorList>
    </citation>
    <scope>NUCLEOTIDE SEQUENCE [LARGE SCALE GENOMIC DNA]</scope>
    <source>
        <strain evidence="3 4">NCELM</strain>
    </source>
</reference>
<dbReference type="SUPFAM" id="SSF51430">
    <property type="entry name" value="NAD(P)-linked oxidoreductase"/>
    <property type="match status" value="1"/>
</dbReference>
<dbReference type="Gene3D" id="3.20.20.100">
    <property type="entry name" value="NADP-dependent oxidoreductase domain"/>
    <property type="match status" value="1"/>
</dbReference>
<proteinExistence type="predicted"/>
<feature type="region of interest" description="Disordered" evidence="1">
    <location>
        <begin position="21"/>
        <end position="61"/>
    </location>
</feature>
<dbReference type="CDD" id="cd19095">
    <property type="entry name" value="AKR_PA4992-like"/>
    <property type="match status" value="1"/>
</dbReference>
<feature type="compositionally biased region" description="Low complexity" evidence="1">
    <location>
        <begin position="31"/>
        <end position="49"/>
    </location>
</feature>
<dbReference type="Proteomes" id="UP001217838">
    <property type="component" value="Unassembled WGS sequence"/>
</dbReference>
<keyword evidence="4" id="KW-1185">Reference proteome</keyword>
<sequence>MMTRRALVGLALLGCRGGQVEVAGPRREGSGARPSASAAGASVATPTTAQPGPAETSAAPAEGTTTMLTRAHPRTHEALPAIGMGTWQTFDVGAGERAPLREVLTTFAAAGGRVIDSSPMYGRAEEVAGDLVAETGAPARPFWATKVWTRGRAEGEAQIDRSMRLLRTEQLDLLQVHNLLEFDVHIATLRRLRDAGRVRYLGVTHYTHAGLDELERVLRRERLDFVQLPYSAASRAAEQRLLPTAAELGVAVLVMRPFDGGSLFARVKGKPLPPWAADLECTSFGQLFLKFILGHPAVHCPLPATSSAKHMADNVRAGFGRLPDAAEREKIAALVV</sequence>
<dbReference type="RefSeq" id="WP_272000471.1">
    <property type="nucleotide sequence ID" value="NZ_JAQNDN010000013.1"/>
</dbReference>
<dbReference type="EMBL" id="JAQNDN010000013">
    <property type="protein sequence ID" value="MDC0670650.1"/>
    <property type="molecule type" value="Genomic_DNA"/>
</dbReference>
<evidence type="ECO:0000313" key="3">
    <source>
        <dbReference type="EMBL" id="MDC0670650.1"/>
    </source>
</evidence>
<evidence type="ECO:0000259" key="2">
    <source>
        <dbReference type="Pfam" id="PF00248"/>
    </source>
</evidence>
<accession>A0ABT5B941</accession>
<dbReference type="PANTHER" id="PTHR43312">
    <property type="entry name" value="D-THREO-ALDOSE 1-DEHYDROGENASE"/>
    <property type="match status" value="1"/>
</dbReference>
<evidence type="ECO:0000313" key="4">
    <source>
        <dbReference type="Proteomes" id="UP001217838"/>
    </source>
</evidence>